<dbReference type="InterPro" id="IPR021361">
    <property type="entry name" value="Tad2-like_dom"/>
</dbReference>
<proteinExistence type="predicted"/>
<protein>
    <submittedName>
        <fullName evidence="3">DUF2829 domain-containing protein</fullName>
    </submittedName>
</protein>
<dbReference type="EMBL" id="VCDP01000033">
    <property type="protein sequence ID" value="MDX7999474.1"/>
    <property type="molecule type" value="Genomic_DNA"/>
</dbReference>
<evidence type="ECO:0000313" key="3">
    <source>
        <dbReference type="EMBL" id="MDX7999474.1"/>
    </source>
</evidence>
<comment type="caution">
    <text evidence="3">The sequence shown here is derived from an EMBL/GenBank/DDBJ whole genome shotgun (WGS) entry which is preliminary data.</text>
</comment>
<organism evidence="3 4">
    <name type="scientific">Xenorhabdus littoralis</name>
    <dbReference type="NCBI Taxonomy" id="2582835"/>
    <lineage>
        <taxon>Bacteria</taxon>
        <taxon>Pseudomonadati</taxon>
        <taxon>Pseudomonadota</taxon>
        <taxon>Gammaproteobacteria</taxon>
        <taxon>Enterobacterales</taxon>
        <taxon>Morganellaceae</taxon>
        <taxon>Xenorhabdus</taxon>
    </lineage>
</organism>
<keyword evidence="4" id="KW-1185">Reference proteome</keyword>
<feature type="domain" description="Thoeris anti-defense 2-like" evidence="1">
    <location>
        <begin position="125"/>
        <end position="195"/>
    </location>
</feature>
<evidence type="ECO:0000313" key="4">
    <source>
        <dbReference type="Proteomes" id="UP001271640"/>
    </source>
</evidence>
<evidence type="ECO:0000259" key="1">
    <source>
        <dbReference type="Pfam" id="PF11195"/>
    </source>
</evidence>
<sequence>MSEINKPDNLQTVLKCPLNPDQYKSNEIVPIGSFPWAMIQIYLGRRVHRRAWDVADAYIRLLPASGGFKPLLEKYDKEDGPTIWTPIQDDLVECDWDLLKADSQPDIQCPFNPSQYKLAAIEGSLPWAFIQMYLGKKVHRNGWHSPDEYLYFVPKGKRPDGGEENAHIEIMPKDGHFESWTPTQEDLMACDWKLVKTEDIKPKPVDCMLSFDLKVGTKIATEDVAKQLWGYLADEELTLEEIPPFGDLTNFQNKTDIKSFPFFVGWGNGTEIDVRVSSGNNQEGYQKMKELFGKELTVIANGVSYSLGRAKEGFKVGQKKYEFTGLYTNDDATKLTTLLKQNVDNTLHFCFNWK</sequence>
<reference evidence="4" key="1">
    <citation type="journal article" date="2024" name="Toxins">
        <title>Genome Sequence Analysis of Native Xenorhabdus Strains Isolated from Entomopathogenic Nematodes in Argentina.</title>
        <authorList>
            <person name="Palma L."/>
            <person name="Frizzo L."/>
            <person name="Kaiser S."/>
            <person name="Berry C."/>
            <person name="Caballero P."/>
            <person name="Bode H.B."/>
            <person name="Del Valle E.E."/>
        </authorList>
    </citation>
    <scope>NUCLEOTIDE SEQUENCE [LARGE SCALE GENOMIC DNA]</scope>
    <source>
        <strain evidence="4">Reich</strain>
    </source>
</reference>
<feature type="domain" description="Thoeris anti-defense 2-like" evidence="1">
    <location>
        <begin position="33"/>
        <end position="98"/>
    </location>
</feature>
<dbReference type="RefSeq" id="WP_319926195.1">
    <property type="nucleotide sequence ID" value="NZ_VCDP01000033.1"/>
</dbReference>
<accession>A0ABU4SLE0</accession>
<gene>
    <name evidence="3" type="ORF">FE394_09735</name>
</gene>
<name>A0ABU4SLE0_9GAMM</name>
<dbReference type="Pfam" id="PF11195">
    <property type="entry name" value="Tad2-like"/>
    <property type="match status" value="2"/>
</dbReference>
<feature type="domain" description="DUF7823" evidence="2">
    <location>
        <begin position="244"/>
        <end position="354"/>
    </location>
</feature>
<dbReference type="Pfam" id="PF25136">
    <property type="entry name" value="DUF7823"/>
    <property type="match status" value="1"/>
</dbReference>
<evidence type="ECO:0000259" key="2">
    <source>
        <dbReference type="Pfam" id="PF25136"/>
    </source>
</evidence>
<dbReference type="InterPro" id="IPR056725">
    <property type="entry name" value="DUF7823"/>
</dbReference>
<dbReference type="Proteomes" id="UP001271640">
    <property type="component" value="Unassembled WGS sequence"/>
</dbReference>